<dbReference type="EMBL" id="NKXS01003313">
    <property type="protein sequence ID" value="PIN10147.1"/>
    <property type="molecule type" value="Genomic_DNA"/>
</dbReference>
<gene>
    <name evidence="2" type="ORF">CDL12_17262</name>
</gene>
<feature type="transmembrane region" description="Helical" evidence="1">
    <location>
        <begin position="6"/>
        <end position="24"/>
    </location>
</feature>
<evidence type="ECO:0000256" key="1">
    <source>
        <dbReference type="SAM" id="Phobius"/>
    </source>
</evidence>
<comment type="caution">
    <text evidence="2">The sequence shown here is derived from an EMBL/GenBank/DDBJ whole genome shotgun (WGS) entry which is preliminary data.</text>
</comment>
<keyword evidence="1" id="KW-0812">Transmembrane</keyword>
<proteinExistence type="predicted"/>
<evidence type="ECO:0000313" key="2">
    <source>
        <dbReference type="EMBL" id="PIN10147.1"/>
    </source>
</evidence>
<name>A0A2G9GXZ2_9LAMI</name>
<keyword evidence="3" id="KW-1185">Reference proteome</keyword>
<keyword evidence="1" id="KW-0472">Membrane</keyword>
<sequence>MKAVIIYNFFFIGFLLMHCLNLSIPNSLSRYDRRLRVMQPSPPPPRSVDRITKASHLCRLCHLPPTTAHQY</sequence>
<organism evidence="2 3">
    <name type="scientific">Handroanthus impetiginosus</name>
    <dbReference type="NCBI Taxonomy" id="429701"/>
    <lineage>
        <taxon>Eukaryota</taxon>
        <taxon>Viridiplantae</taxon>
        <taxon>Streptophyta</taxon>
        <taxon>Embryophyta</taxon>
        <taxon>Tracheophyta</taxon>
        <taxon>Spermatophyta</taxon>
        <taxon>Magnoliopsida</taxon>
        <taxon>eudicotyledons</taxon>
        <taxon>Gunneridae</taxon>
        <taxon>Pentapetalae</taxon>
        <taxon>asterids</taxon>
        <taxon>lamiids</taxon>
        <taxon>Lamiales</taxon>
        <taxon>Bignoniaceae</taxon>
        <taxon>Crescentiina</taxon>
        <taxon>Tabebuia alliance</taxon>
        <taxon>Handroanthus</taxon>
    </lineage>
</organism>
<dbReference type="Proteomes" id="UP000231279">
    <property type="component" value="Unassembled WGS sequence"/>
</dbReference>
<keyword evidence="1" id="KW-1133">Transmembrane helix</keyword>
<dbReference type="AlphaFoldDB" id="A0A2G9GXZ2"/>
<accession>A0A2G9GXZ2</accession>
<protein>
    <submittedName>
        <fullName evidence="2">Uncharacterized protein</fullName>
    </submittedName>
</protein>
<evidence type="ECO:0000313" key="3">
    <source>
        <dbReference type="Proteomes" id="UP000231279"/>
    </source>
</evidence>
<reference evidence="3" key="1">
    <citation type="journal article" date="2018" name="Gigascience">
        <title>Genome assembly of the Pink Ipe (Handroanthus impetiginosus, Bignoniaceae), a highly valued, ecologically keystone Neotropical timber forest tree.</title>
        <authorList>
            <person name="Silva-Junior O.B."/>
            <person name="Grattapaglia D."/>
            <person name="Novaes E."/>
            <person name="Collevatti R.G."/>
        </authorList>
    </citation>
    <scope>NUCLEOTIDE SEQUENCE [LARGE SCALE GENOMIC DNA]</scope>
    <source>
        <strain evidence="3">cv. UFG-1</strain>
    </source>
</reference>